<feature type="domain" description="Mab-21-like HhH/H2TH-like" evidence="1">
    <location>
        <begin position="3"/>
        <end position="76"/>
    </location>
</feature>
<evidence type="ECO:0000259" key="1">
    <source>
        <dbReference type="Pfam" id="PF20266"/>
    </source>
</evidence>
<dbReference type="Proteomes" id="UP000828390">
    <property type="component" value="Unassembled WGS sequence"/>
</dbReference>
<sequence length="160" mass="19014">MLKMIGKEVLKPQSKEITSYVLKNIVLWLADNNPRTLFHSGSLFHWLRKGLDMLRTAISLNQIPYYMIPERNLIAERRLDVEQQRVLVSILTDMMQEGPMVLRRLSKIRTAIICHPEPLLWYRKRRNELEVLLLDQKDNILQPLNNRVIEILVEIIVRMF</sequence>
<dbReference type="AlphaFoldDB" id="A0A9D4ME84"/>
<proteinExistence type="predicted"/>
<gene>
    <name evidence="2" type="ORF">DPMN_037801</name>
</gene>
<name>A0A9D4ME84_DREPO</name>
<dbReference type="EMBL" id="JAIWYP010000002">
    <property type="protein sequence ID" value="KAH3874555.1"/>
    <property type="molecule type" value="Genomic_DNA"/>
</dbReference>
<organism evidence="2 3">
    <name type="scientific">Dreissena polymorpha</name>
    <name type="common">Zebra mussel</name>
    <name type="synonym">Mytilus polymorpha</name>
    <dbReference type="NCBI Taxonomy" id="45954"/>
    <lineage>
        <taxon>Eukaryota</taxon>
        <taxon>Metazoa</taxon>
        <taxon>Spiralia</taxon>
        <taxon>Lophotrochozoa</taxon>
        <taxon>Mollusca</taxon>
        <taxon>Bivalvia</taxon>
        <taxon>Autobranchia</taxon>
        <taxon>Heteroconchia</taxon>
        <taxon>Euheterodonta</taxon>
        <taxon>Imparidentia</taxon>
        <taxon>Neoheterodontei</taxon>
        <taxon>Myida</taxon>
        <taxon>Dreissenoidea</taxon>
        <taxon>Dreissenidae</taxon>
        <taxon>Dreissena</taxon>
    </lineage>
</organism>
<evidence type="ECO:0000313" key="3">
    <source>
        <dbReference type="Proteomes" id="UP000828390"/>
    </source>
</evidence>
<accession>A0A9D4ME84</accession>
<comment type="caution">
    <text evidence="2">The sequence shown here is derived from an EMBL/GenBank/DDBJ whole genome shotgun (WGS) entry which is preliminary data.</text>
</comment>
<dbReference type="Pfam" id="PF20266">
    <property type="entry name" value="Mab-21_C"/>
    <property type="match status" value="1"/>
</dbReference>
<evidence type="ECO:0000313" key="2">
    <source>
        <dbReference type="EMBL" id="KAH3874555.1"/>
    </source>
</evidence>
<dbReference type="Gene3D" id="1.10.1410.40">
    <property type="match status" value="1"/>
</dbReference>
<keyword evidence="3" id="KW-1185">Reference proteome</keyword>
<protein>
    <recommendedName>
        <fullName evidence="1">Mab-21-like HhH/H2TH-like domain-containing protein</fullName>
    </recommendedName>
</protein>
<dbReference type="InterPro" id="IPR046906">
    <property type="entry name" value="Mab-21_HhH/H2TH-like"/>
</dbReference>
<reference evidence="2" key="2">
    <citation type="submission" date="2020-11" db="EMBL/GenBank/DDBJ databases">
        <authorList>
            <person name="McCartney M.A."/>
            <person name="Auch B."/>
            <person name="Kono T."/>
            <person name="Mallez S."/>
            <person name="Becker A."/>
            <person name="Gohl D.M."/>
            <person name="Silverstein K.A.T."/>
            <person name="Koren S."/>
            <person name="Bechman K.B."/>
            <person name="Herman A."/>
            <person name="Abrahante J.E."/>
            <person name="Garbe J."/>
        </authorList>
    </citation>
    <scope>NUCLEOTIDE SEQUENCE</scope>
    <source>
        <strain evidence="2">Duluth1</strain>
        <tissue evidence="2">Whole animal</tissue>
    </source>
</reference>
<reference evidence="2" key="1">
    <citation type="journal article" date="2019" name="bioRxiv">
        <title>The Genome of the Zebra Mussel, Dreissena polymorpha: A Resource for Invasive Species Research.</title>
        <authorList>
            <person name="McCartney M.A."/>
            <person name="Auch B."/>
            <person name="Kono T."/>
            <person name="Mallez S."/>
            <person name="Zhang Y."/>
            <person name="Obille A."/>
            <person name="Becker A."/>
            <person name="Abrahante J.E."/>
            <person name="Garbe J."/>
            <person name="Badalamenti J.P."/>
            <person name="Herman A."/>
            <person name="Mangelson H."/>
            <person name="Liachko I."/>
            <person name="Sullivan S."/>
            <person name="Sone E.D."/>
            <person name="Koren S."/>
            <person name="Silverstein K.A.T."/>
            <person name="Beckman K.B."/>
            <person name="Gohl D.M."/>
        </authorList>
    </citation>
    <scope>NUCLEOTIDE SEQUENCE</scope>
    <source>
        <strain evidence="2">Duluth1</strain>
        <tissue evidence="2">Whole animal</tissue>
    </source>
</reference>